<keyword evidence="9" id="KW-1185">Reference proteome</keyword>
<dbReference type="RefSeq" id="WP_205359169.1">
    <property type="nucleotide sequence ID" value="NZ_JADKYB010000012.1"/>
</dbReference>
<dbReference type="PANTHER" id="PTHR43275:SF1">
    <property type="entry name" value="D-MALATE DEHYDROGENASE [DECARBOXYLATING]"/>
    <property type="match status" value="1"/>
</dbReference>
<keyword evidence="3" id="KW-0479">Metal-binding</keyword>
<evidence type="ECO:0000259" key="7">
    <source>
        <dbReference type="SMART" id="SM01329"/>
    </source>
</evidence>
<evidence type="ECO:0000256" key="2">
    <source>
        <dbReference type="ARBA" id="ARBA00001946"/>
    </source>
</evidence>
<keyword evidence="4" id="KW-0560">Oxidoreductase</keyword>
<evidence type="ECO:0000256" key="4">
    <source>
        <dbReference type="ARBA" id="ARBA00023002"/>
    </source>
</evidence>
<dbReference type="Gene3D" id="3.40.718.10">
    <property type="entry name" value="Isopropylmalate Dehydrogenase"/>
    <property type="match status" value="1"/>
</dbReference>
<sequence>MTAAPAADPYRIALLPGDGIGGEVTAQAVQVLEAVGGLTDLRFDFDEIPAGAAYYREHGRDWPEGSEERCASADAILLGAIGLPAQEGGHGSLLRSDGKMAGWSAIVGNRIKLDLYANVRPVKLYPGVRHYVSGSHKQVWDPENVDMVFIRENTEDLYAGSGGILAPGGVAQVATDTRIVTRASSERVIRLAFETAMAREGAPGDKTRRVTAVVKDNILYGCRLFVKVLEEVGAEYPQVEVETILVDAFTQWLVRRPEHYDVVVAPNMFGDIITELGSALQGGMGVSVGCNVGARHGMFEPIHGSAPKHAGKNRVNPLASILSAGQALLWLGTRRSDPELLRAAGAVEAAVCDVLAAGEPLTYDLVGTERAAPMTAVTSAVVDQLAEHLPARAAS</sequence>
<dbReference type="SUPFAM" id="SSF53659">
    <property type="entry name" value="Isocitrate/Isopropylmalate dehydrogenase-like"/>
    <property type="match status" value="1"/>
</dbReference>
<evidence type="ECO:0000256" key="1">
    <source>
        <dbReference type="ARBA" id="ARBA00001936"/>
    </source>
</evidence>
<name>A0ABS2TVE5_9ACTN</name>
<feature type="domain" description="Isopropylmalate dehydrogenase-like" evidence="7">
    <location>
        <begin position="11"/>
        <end position="385"/>
    </location>
</feature>
<evidence type="ECO:0000256" key="6">
    <source>
        <dbReference type="ARBA" id="ARBA00023211"/>
    </source>
</evidence>
<evidence type="ECO:0000256" key="5">
    <source>
        <dbReference type="ARBA" id="ARBA00023027"/>
    </source>
</evidence>
<gene>
    <name evidence="8" type="ORF">ITX44_22785</name>
</gene>
<dbReference type="InterPro" id="IPR024084">
    <property type="entry name" value="IsoPropMal-DH-like_dom"/>
</dbReference>
<dbReference type="Proteomes" id="UP000749040">
    <property type="component" value="Unassembled WGS sequence"/>
</dbReference>
<keyword evidence="5" id="KW-0520">NAD</keyword>
<organism evidence="8 9">
    <name type="scientific">Actinacidiphila acididurans</name>
    <dbReference type="NCBI Taxonomy" id="2784346"/>
    <lineage>
        <taxon>Bacteria</taxon>
        <taxon>Bacillati</taxon>
        <taxon>Actinomycetota</taxon>
        <taxon>Actinomycetes</taxon>
        <taxon>Kitasatosporales</taxon>
        <taxon>Streptomycetaceae</taxon>
        <taxon>Actinacidiphila</taxon>
    </lineage>
</organism>
<dbReference type="SMART" id="SM01329">
    <property type="entry name" value="Iso_dh"/>
    <property type="match status" value="1"/>
</dbReference>
<keyword evidence="6" id="KW-0464">Manganese</keyword>
<protein>
    <submittedName>
        <fullName evidence="8">Isocitrate/isopropylmalate dehydrogenase family protein</fullName>
    </submittedName>
</protein>
<evidence type="ECO:0000313" key="9">
    <source>
        <dbReference type="Proteomes" id="UP000749040"/>
    </source>
</evidence>
<proteinExistence type="predicted"/>
<comment type="cofactor">
    <cofactor evidence="1">
        <name>Mn(2+)</name>
        <dbReference type="ChEBI" id="CHEBI:29035"/>
    </cofactor>
</comment>
<evidence type="ECO:0000256" key="3">
    <source>
        <dbReference type="ARBA" id="ARBA00022723"/>
    </source>
</evidence>
<reference evidence="8 9" key="1">
    <citation type="submission" date="2021-01" db="EMBL/GenBank/DDBJ databases">
        <title>Streptomyces acididurans sp. nov., isolated from a peat swamp forest soil.</title>
        <authorList>
            <person name="Chantavorakit T."/>
            <person name="Duangmal K."/>
        </authorList>
    </citation>
    <scope>NUCLEOTIDE SEQUENCE [LARGE SCALE GENOMIC DNA]</scope>
    <source>
        <strain evidence="8 9">KK5PA1</strain>
    </source>
</reference>
<evidence type="ECO:0000313" key="8">
    <source>
        <dbReference type="EMBL" id="MBM9507310.1"/>
    </source>
</evidence>
<comment type="caution">
    <text evidence="8">The sequence shown here is derived from an EMBL/GenBank/DDBJ whole genome shotgun (WGS) entry which is preliminary data.</text>
</comment>
<dbReference type="EMBL" id="JADKYB010000012">
    <property type="protein sequence ID" value="MBM9507310.1"/>
    <property type="molecule type" value="Genomic_DNA"/>
</dbReference>
<comment type="cofactor">
    <cofactor evidence="2">
        <name>Mg(2+)</name>
        <dbReference type="ChEBI" id="CHEBI:18420"/>
    </cofactor>
</comment>
<accession>A0ABS2TVE5</accession>
<dbReference type="PANTHER" id="PTHR43275">
    <property type="entry name" value="D-MALATE DEHYDROGENASE [DECARBOXYLATING]"/>
    <property type="match status" value="1"/>
</dbReference>
<dbReference type="Pfam" id="PF00180">
    <property type="entry name" value="Iso_dh"/>
    <property type="match status" value="1"/>
</dbReference>
<dbReference type="InterPro" id="IPR050501">
    <property type="entry name" value="ICDH/IPMDH"/>
</dbReference>